<protein>
    <submittedName>
        <fullName evidence="3">Uncharacterized protein</fullName>
    </submittedName>
</protein>
<evidence type="ECO:0000256" key="1">
    <source>
        <dbReference type="ARBA" id="ARBA00006484"/>
    </source>
</evidence>
<evidence type="ECO:0000256" key="2">
    <source>
        <dbReference type="ARBA" id="ARBA00023002"/>
    </source>
</evidence>
<proteinExistence type="inferred from homology"/>
<reference evidence="4" key="1">
    <citation type="submission" date="2019-06" db="EMBL/GenBank/DDBJ databases">
        <title>Gordonia isolated from sludge of a wastewater treatment plant.</title>
        <authorList>
            <person name="Tamura T."/>
            <person name="Aoyama K."/>
            <person name="Kang Y."/>
            <person name="Saito S."/>
            <person name="Akiyama N."/>
            <person name="Yazawa K."/>
            <person name="Gonoi T."/>
            <person name="Mikami Y."/>
        </authorList>
    </citation>
    <scope>NUCLEOTIDE SEQUENCE [LARGE SCALE GENOMIC DNA]</scope>
    <source>
        <strain evidence="4">NBRC 107696</strain>
    </source>
</reference>
<dbReference type="Gene3D" id="3.40.50.720">
    <property type="entry name" value="NAD(P)-binding Rossmann-like Domain"/>
    <property type="match status" value="1"/>
</dbReference>
<dbReference type="Pfam" id="PF00106">
    <property type="entry name" value="adh_short"/>
    <property type="match status" value="1"/>
</dbReference>
<comment type="caution">
    <text evidence="3">The sequence shown here is derived from an EMBL/GenBank/DDBJ whole genome shotgun (WGS) entry which is preliminary data.</text>
</comment>
<dbReference type="InterPro" id="IPR036291">
    <property type="entry name" value="NAD(P)-bd_dom_sf"/>
</dbReference>
<sequence length="102" mass="11291">MVARRAHSLDELVTRIRAEGGYADACPADLSDTDDTARLIQHVLAEYGCPDIVVNNAGRSIRREVLDSTDRLHDYQRTMAVNYFGPVQLTLASIFHPVPIPA</sequence>
<evidence type="ECO:0000313" key="3">
    <source>
        <dbReference type="EMBL" id="GEE02999.1"/>
    </source>
</evidence>
<name>A0A7I9VC93_9ACTN</name>
<keyword evidence="2" id="KW-0560">Oxidoreductase</keyword>
<keyword evidence="4" id="KW-1185">Reference proteome</keyword>
<dbReference type="GO" id="GO:0016491">
    <property type="term" value="F:oxidoreductase activity"/>
    <property type="evidence" value="ECO:0007669"/>
    <property type="project" value="UniProtKB-KW"/>
</dbReference>
<dbReference type="SUPFAM" id="SSF51735">
    <property type="entry name" value="NAD(P)-binding Rossmann-fold domains"/>
    <property type="match status" value="1"/>
</dbReference>
<dbReference type="PANTHER" id="PTHR44196">
    <property type="entry name" value="DEHYDROGENASE/REDUCTASE SDR FAMILY MEMBER 7B"/>
    <property type="match status" value="1"/>
</dbReference>
<dbReference type="EMBL" id="BJOV01000005">
    <property type="protein sequence ID" value="GEE02999.1"/>
    <property type="molecule type" value="Genomic_DNA"/>
</dbReference>
<accession>A0A7I9VC93</accession>
<dbReference type="InterPro" id="IPR002347">
    <property type="entry name" value="SDR_fam"/>
</dbReference>
<organism evidence="3 4">
    <name type="scientific">Gordonia spumicola</name>
    <dbReference type="NCBI Taxonomy" id="589161"/>
    <lineage>
        <taxon>Bacteria</taxon>
        <taxon>Bacillati</taxon>
        <taxon>Actinomycetota</taxon>
        <taxon>Actinomycetes</taxon>
        <taxon>Mycobacteriales</taxon>
        <taxon>Gordoniaceae</taxon>
        <taxon>Gordonia</taxon>
    </lineage>
</organism>
<dbReference type="GO" id="GO:0016020">
    <property type="term" value="C:membrane"/>
    <property type="evidence" value="ECO:0007669"/>
    <property type="project" value="TreeGrafter"/>
</dbReference>
<comment type="similarity">
    <text evidence="1">Belongs to the short-chain dehydrogenases/reductases (SDR) family.</text>
</comment>
<dbReference type="Proteomes" id="UP000444960">
    <property type="component" value="Unassembled WGS sequence"/>
</dbReference>
<evidence type="ECO:0000313" key="4">
    <source>
        <dbReference type="Proteomes" id="UP000444960"/>
    </source>
</evidence>
<dbReference type="AlphaFoldDB" id="A0A7I9VC93"/>
<gene>
    <name evidence="3" type="ORF">nbrc107696_34450</name>
</gene>
<dbReference type="PANTHER" id="PTHR44196:SF1">
    <property type="entry name" value="DEHYDROGENASE_REDUCTASE SDR FAMILY MEMBER 7B"/>
    <property type="match status" value="1"/>
</dbReference>